<keyword evidence="3" id="KW-1185">Reference proteome</keyword>
<evidence type="ECO:0000256" key="1">
    <source>
        <dbReference type="SAM" id="MobiDB-lite"/>
    </source>
</evidence>
<dbReference type="STRING" id="90262.A0A1X2IP96"/>
<dbReference type="Proteomes" id="UP000193560">
    <property type="component" value="Unassembled WGS sequence"/>
</dbReference>
<dbReference type="EMBL" id="MCGE01000007">
    <property type="protein sequence ID" value="ORZ19823.1"/>
    <property type="molecule type" value="Genomic_DNA"/>
</dbReference>
<dbReference type="OrthoDB" id="4349954at2759"/>
<feature type="compositionally biased region" description="Basic residues" evidence="1">
    <location>
        <begin position="797"/>
        <end position="808"/>
    </location>
</feature>
<feature type="region of interest" description="Disordered" evidence="1">
    <location>
        <begin position="797"/>
        <end position="823"/>
    </location>
</feature>
<feature type="compositionally biased region" description="Polar residues" evidence="1">
    <location>
        <begin position="810"/>
        <end position="819"/>
    </location>
</feature>
<dbReference type="InterPro" id="IPR042859">
    <property type="entry name" value="NOL11"/>
</dbReference>
<sequence length="841" mass="94360">MPGFVVEEGFPLARFQNTIGSSNINNNFIVDLNNCGFTSPSTDHQNDHALDAVDQVAVTIQGEGIKLYDTTMQKCLNSWTTPPGTLFGQAAVYSPASGGESLNFTYALIDAGSDITKKEERKTVWMWKDAQNNEKIASSATRESKTFKQRIQAIHISPALRSNIILVNENGSIDLVSKDLDRFTANYKAEKKEHVLWSTVFVTSSSHVRPCCIPNSMVPANSTIVVTVCQSKESTKYTLKLYYINEERRSINIAVSTDLEPKYTPVSFTFDATLGILTVLESDGTWTVNNLTLKHRPSNKIAAYLEQRLKIHFKNYQIYDEKLGKIASMAPLADNFVALVAPRIARKGSKIYEHVLSIWDVKYGTLQAEQIIKPSEKQLYSENCIYQVNVLRNSHVAVTISSTIPKTDANKKSSKTVTDTKSIVTLFPYYNQPMSLMGAMNKMKATSSFLDINMNDLSDKSNIGLTRSGQGAVSRAVKFGTDDTHAFEDWTTKLRADQNSEEEVLRSLMDHSVSKKAFTVEFMKHVRKEEISLDEDLSTSSGSSDGKTLDDNRNLCTNVYNEFSGSKRKTRLSSQFVSLVASRIFATKLDKPDMSLWSPSIILYLMSQQQLRSGYIDGGLIKGLVERDAWYLVPAALKSVIDISEMDLVMLIKALVSLIDTEPSVWKDQFEIYLRSVIESPRNDIFMKQALKQLTVAELPVLLKTITQWLEGNCSKTETIKLSQSSDKLLENRNNIIEFTSNLLDVHFPMIILEPSLHETLVKLQMSLESLSNQVQDLEDLRGTLTPFERTLKLQKKHAIKKSGRKNKGSLANKNSNPLLANPKYGSEEGIPVYRVEMFSF</sequence>
<evidence type="ECO:0000313" key="3">
    <source>
        <dbReference type="Proteomes" id="UP000193560"/>
    </source>
</evidence>
<proteinExistence type="predicted"/>
<dbReference type="GO" id="GO:0005730">
    <property type="term" value="C:nucleolus"/>
    <property type="evidence" value="ECO:0007669"/>
    <property type="project" value="TreeGrafter"/>
</dbReference>
<dbReference type="AlphaFoldDB" id="A0A1X2IP96"/>
<gene>
    <name evidence="2" type="ORF">BCR42DRAFT_481740</name>
</gene>
<organism evidence="2 3">
    <name type="scientific">Absidia repens</name>
    <dbReference type="NCBI Taxonomy" id="90262"/>
    <lineage>
        <taxon>Eukaryota</taxon>
        <taxon>Fungi</taxon>
        <taxon>Fungi incertae sedis</taxon>
        <taxon>Mucoromycota</taxon>
        <taxon>Mucoromycotina</taxon>
        <taxon>Mucoromycetes</taxon>
        <taxon>Mucorales</taxon>
        <taxon>Cunninghamellaceae</taxon>
        <taxon>Absidia</taxon>
    </lineage>
</organism>
<dbReference type="GO" id="GO:0003723">
    <property type="term" value="F:RNA binding"/>
    <property type="evidence" value="ECO:0007669"/>
    <property type="project" value="TreeGrafter"/>
</dbReference>
<reference evidence="2 3" key="1">
    <citation type="submission" date="2016-07" db="EMBL/GenBank/DDBJ databases">
        <title>Pervasive Adenine N6-methylation of Active Genes in Fungi.</title>
        <authorList>
            <consortium name="DOE Joint Genome Institute"/>
            <person name="Mondo S.J."/>
            <person name="Dannebaum R.O."/>
            <person name="Kuo R.C."/>
            <person name="Labutti K."/>
            <person name="Haridas S."/>
            <person name="Kuo A."/>
            <person name="Salamov A."/>
            <person name="Ahrendt S.R."/>
            <person name="Lipzen A."/>
            <person name="Sullivan W."/>
            <person name="Andreopoulos W.B."/>
            <person name="Clum A."/>
            <person name="Lindquist E."/>
            <person name="Daum C."/>
            <person name="Ramamoorthy G.K."/>
            <person name="Gryganskyi A."/>
            <person name="Culley D."/>
            <person name="Magnuson J.K."/>
            <person name="James T.Y."/>
            <person name="O'Malley M.A."/>
            <person name="Stajich J.E."/>
            <person name="Spatafora J.W."/>
            <person name="Visel A."/>
            <person name="Grigoriev I.V."/>
        </authorList>
    </citation>
    <scope>NUCLEOTIDE SEQUENCE [LARGE SCALE GENOMIC DNA]</scope>
    <source>
        <strain evidence="2 3">NRRL 1336</strain>
    </source>
</reference>
<protein>
    <submittedName>
        <fullName evidence="2">Uncharacterized protein</fullName>
    </submittedName>
</protein>
<comment type="caution">
    <text evidence="2">The sequence shown here is derived from an EMBL/GenBank/DDBJ whole genome shotgun (WGS) entry which is preliminary data.</text>
</comment>
<dbReference type="PANTHER" id="PTHR15633">
    <property type="entry name" value="NUCLEOLAR PROTEIN 11"/>
    <property type="match status" value="1"/>
</dbReference>
<dbReference type="PANTHER" id="PTHR15633:SF2">
    <property type="entry name" value="NUCLEOLAR PROTEIN 11"/>
    <property type="match status" value="1"/>
</dbReference>
<name>A0A1X2IP96_9FUNG</name>
<accession>A0A1X2IP96</accession>
<evidence type="ECO:0000313" key="2">
    <source>
        <dbReference type="EMBL" id="ORZ19823.1"/>
    </source>
</evidence>
<dbReference type="GO" id="GO:0030490">
    <property type="term" value="P:maturation of SSU-rRNA"/>
    <property type="evidence" value="ECO:0007669"/>
    <property type="project" value="InterPro"/>
</dbReference>